<evidence type="ECO:0000313" key="1">
    <source>
        <dbReference type="EMBL" id="KPN42047.1"/>
    </source>
</evidence>
<sequence length="45" mass="5230">MISHELKHETVCQIGTNHKPFETYFSMIHANHRTARNAVIWVLAP</sequence>
<dbReference type="EMBL" id="LKLZ01000012">
    <property type="protein sequence ID" value="KPN42047.1"/>
    <property type="molecule type" value="Genomic_DNA"/>
</dbReference>
<name>A0A837P477_LACPN</name>
<comment type="caution">
    <text evidence="1">The sequence shown here is derived from an EMBL/GenBank/DDBJ whole genome shotgun (WGS) entry which is preliminary data.</text>
</comment>
<protein>
    <submittedName>
        <fullName evidence="1">Uncharacterized protein</fullName>
    </submittedName>
</protein>
<accession>A0A837P477</accession>
<evidence type="ECO:0000313" key="2">
    <source>
        <dbReference type="Proteomes" id="UP000050511"/>
    </source>
</evidence>
<dbReference type="Proteomes" id="UP000050511">
    <property type="component" value="Unassembled WGS sequence"/>
</dbReference>
<organism evidence="1 2">
    <name type="scientific">Lactiplantibacillus plantarum WJL</name>
    <dbReference type="NCBI Taxonomy" id="1350466"/>
    <lineage>
        <taxon>Bacteria</taxon>
        <taxon>Bacillati</taxon>
        <taxon>Bacillota</taxon>
        <taxon>Bacilli</taxon>
        <taxon>Lactobacillales</taxon>
        <taxon>Lactobacillaceae</taxon>
        <taxon>Lactiplantibacillus</taxon>
    </lineage>
</organism>
<proteinExistence type="predicted"/>
<reference evidence="1 2" key="1">
    <citation type="submission" date="2015-10" db="EMBL/GenBank/DDBJ databases">
        <title>Resequencing of Lactobacillus plantarum WJL strain genome.</title>
        <authorList>
            <person name="Martino M.E."/>
        </authorList>
    </citation>
    <scope>NUCLEOTIDE SEQUENCE [LARGE SCALE GENOMIC DNA]</scope>
    <source>
        <strain evidence="1 2">WJL</strain>
    </source>
</reference>
<gene>
    <name evidence="1" type="ORF">WJL_2598</name>
</gene>
<dbReference type="AlphaFoldDB" id="A0A837P477"/>